<dbReference type="PANTHER" id="PTHR11254">
    <property type="entry name" value="HECT DOMAIN UBIQUITIN-PROTEIN LIGASE"/>
    <property type="match status" value="1"/>
</dbReference>
<dbReference type="SUPFAM" id="SSF56204">
    <property type="entry name" value="Hect, E3 ligase catalytic domain"/>
    <property type="match status" value="1"/>
</dbReference>
<dbReference type="GO" id="GO:0000209">
    <property type="term" value="P:protein polyubiquitination"/>
    <property type="evidence" value="ECO:0007669"/>
    <property type="project" value="TreeGrafter"/>
</dbReference>
<feature type="domain" description="HECT" evidence="8">
    <location>
        <begin position="1"/>
        <end position="81"/>
    </location>
</feature>
<dbReference type="GO" id="GO:0005737">
    <property type="term" value="C:cytoplasm"/>
    <property type="evidence" value="ECO:0007669"/>
    <property type="project" value="TreeGrafter"/>
</dbReference>
<evidence type="ECO:0000256" key="5">
    <source>
        <dbReference type="ARBA" id="ARBA00022786"/>
    </source>
</evidence>
<comment type="caution">
    <text evidence="9">The sequence shown here is derived from an EMBL/GenBank/DDBJ whole genome shotgun (WGS) entry which is preliminary data.</text>
</comment>
<feature type="signal peptide" evidence="7">
    <location>
        <begin position="1"/>
        <end position="23"/>
    </location>
</feature>
<feature type="active site" description="Glycyl thioester intermediate" evidence="6">
    <location>
        <position position="49"/>
    </location>
</feature>
<dbReference type="Proteomes" id="UP000824120">
    <property type="component" value="Chromosome 7"/>
</dbReference>
<proteinExistence type="predicted"/>
<dbReference type="InterPro" id="IPR000569">
    <property type="entry name" value="HECT_dom"/>
</dbReference>
<evidence type="ECO:0000256" key="1">
    <source>
        <dbReference type="ARBA" id="ARBA00000885"/>
    </source>
</evidence>
<dbReference type="GO" id="GO:0006511">
    <property type="term" value="P:ubiquitin-dependent protein catabolic process"/>
    <property type="evidence" value="ECO:0007669"/>
    <property type="project" value="TreeGrafter"/>
</dbReference>
<keyword evidence="5 6" id="KW-0833">Ubl conjugation pathway</keyword>
<organism evidence="9 10">
    <name type="scientific">Solanum commersonii</name>
    <name type="common">Commerson's wild potato</name>
    <name type="synonym">Commerson's nightshade</name>
    <dbReference type="NCBI Taxonomy" id="4109"/>
    <lineage>
        <taxon>Eukaryota</taxon>
        <taxon>Viridiplantae</taxon>
        <taxon>Streptophyta</taxon>
        <taxon>Embryophyta</taxon>
        <taxon>Tracheophyta</taxon>
        <taxon>Spermatophyta</taxon>
        <taxon>Magnoliopsida</taxon>
        <taxon>eudicotyledons</taxon>
        <taxon>Gunneridae</taxon>
        <taxon>Pentapetalae</taxon>
        <taxon>asterids</taxon>
        <taxon>lamiids</taxon>
        <taxon>Solanales</taxon>
        <taxon>Solanaceae</taxon>
        <taxon>Solanoideae</taxon>
        <taxon>Solaneae</taxon>
        <taxon>Solanum</taxon>
    </lineage>
</organism>
<dbReference type="InterPro" id="IPR035983">
    <property type="entry name" value="Hect_E3_ubiquitin_ligase"/>
</dbReference>
<evidence type="ECO:0000313" key="9">
    <source>
        <dbReference type="EMBL" id="KAG5594427.1"/>
    </source>
</evidence>
<protein>
    <recommendedName>
        <fullName evidence="3">HECT-type E3 ubiquitin transferase</fullName>
        <ecNumber evidence="3">2.3.2.26</ecNumber>
    </recommendedName>
</protein>
<comment type="pathway">
    <text evidence="2">Protein modification; protein ubiquitination.</text>
</comment>
<dbReference type="AlphaFoldDB" id="A0A9J5Y1B0"/>
<dbReference type="EMBL" id="JACXVP010000007">
    <property type="protein sequence ID" value="KAG5594427.1"/>
    <property type="molecule type" value="Genomic_DNA"/>
</dbReference>
<evidence type="ECO:0000256" key="4">
    <source>
        <dbReference type="ARBA" id="ARBA00022679"/>
    </source>
</evidence>
<name>A0A9J5Y1B0_SOLCO</name>
<dbReference type="EC" id="2.3.2.26" evidence="3"/>
<gene>
    <name evidence="9" type="ORF">H5410_035659</name>
</gene>
<dbReference type="InterPro" id="IPR050409">
    <property type="entry name" value="E3_ubiq-protein_ligase"/>
</dbReference>
<evidence type="ECO:0000256" key="3">
    <source>
        <dbReference type="ARBA" id="ARBA00012485"/>
    </source>
</evidence>
<keyword evidence="4" id="KW-0808">Transferase</keyword>
<evidence type="ECO:0000256" key="6">
    <source>
        <dbReference type="PROSITE-ProRule" id="PRU00104"/>
    </source>
</evidence>
<evidence type="ECO:0000256" key="7">
    <source>
        <dbReference type="SAM" id="SignalP"/>
    </source>
</evidence>
<sequence>MPAGKKKVFLFFWTLIRYLPLESFRYLDSRLCISRTSESCQHLPSEQTCFYQLCIPTYCDRVVMQNRLDIVTQEHIGCIYVKDEDNRKKSSLWSRKQIGDVHQNTIEWKIKLLSLEEIDIQVNTIQSRQDVNKAHVEYIHRMKLQESIRLQKSQCRWFEEGLHGYDGTFFQSYWDIIKEDIIAYVQDFLEGKTDQVLSRSLNDLNDHNRFIPFSMPPNCPNIKHLDYADDIVIFSNGNTPYMRLIMNWIKVYESSSG</sequence>
<accession>A0A9J5Y1B0</accession>
<dbReference type="Pfam" id="PF00632">
    <property type="entry name" value="HECT"/>
    <property type="match status" value="1"/>
</dbReference>
<evidence type="ECO:0000259" key="8">
    <source>
        <dbReference type="PROSITE" id="PS50237"/>
    </source>
</evidence>
<evidence type="ECO:0000256" key="2">
    <source>
        <dbReference type="ARBA" id="ARBA00004906"/>
    </source>
</evidence>
<keyword evidence="7" id="KW-0732">Signal</keyword>
<comment type="catalytic activity">
    <reaction evidence="1">
        <text>S-ubiquitinyl-[E2 ubiquitin-conjugating enzyme]-L-cysteine + [acceptor protein]-L-lysine = [E2 ubiquitin-conjugating enzyme]-L-cysteine + N(6)-ubiquitinyl-[acceptor protein]-L-lysine.</text>
        <dbReference type="EC" id="2.3.2.26"/>
    </reaction>
</comment>
<keyword evidence="10" id="KW-1185">Reference proteome</keyword>
<dbReference type="OrthoDB" id="515028at2759"/>
<dbReference type="Gene3D" id="3.30.2410.10">
    <property type="entry name" value="Hect, E3 ligase catalytic domain"/>
    <property type="match status" value="1"/>
</dbReference>
<dbReference type="GO" id="GO:0061630">
    <property type="term" value="F:ubiquitin protein ligase activity"/>
    <property type="evidence" value="ECO:0007669"/>
    <property type="project" value="UniProtKB-EC"/>
</dbReference>
<dbReference type="PROSITE" id="PS50237">
    <property type="entry name" value="HECT"/>
    <property type="match status" value="1"/>
</dbReference>
<evidence type="ECO:0000313" key="10">
    <source>
        <dbReference type="Proteomes" id="UP000824120"/>
    </source>
</evidence>
<feature type="chain" id="PRO_5039929661" description="HECT-type E3 ubiquitin transferase" evidence="7">
    <location>
        <begin position="24"/>
        <end position="257"/>
    </location>
</feature>
<reference evidence="9 10" key="1">
    <citation type="submission" date="2020-09" db="EMBL/GenBank/DDBJ databases">
        <title>De no assembly of potato wild relative species, Solanum commersonii.</title>
        <authorList>
            <person name="Cho K."/>
        </authorList>
    </citation>
    <scope>NUCLEOTIDE SEQUENCE [LARGE SCALE GENOMIC DNA]</scope>
    <source>
        <strain evidence="9">LZ3.2</strain>
        <tissue evidence="9">Leaf</tissue>
    </source>
</reference>
<dbReference type="PANTHER" id="PTHR11254:SF430">
    <property type="entry name" value="E3 UBIQUITIN-PROTEIN LIGASE UPL5-LIKE"/>
    <property type="match status" value="1"/>
</dbReference>